<dbReference type="EMBL" id="FOIW01000001">
    <property type="protein sequence ID" value="SEV90193.1"/>
    <property type="molecule type" value="Genomic_DNA"/>
</dbReference>
<evidence type="ECO:0000313" key="5">
    <source>
        <dbReference type="Proteomes" id="UP000182125"/>
    </source>
</evidence>
<sequence length="147" mass="16992">MKSVITITRDEVKAVEDLFSPKEYGKLLAQAYLNGWDANDAKKLAEEFEKEYKNFNVKFRGRYACGGYFPEGDVIIDNEGATHIIERHIKKGMYDYKSKFEQITAKQLLQMLKETMEGGRPYCPGSSKKYRKLALEKHYSGMRLKTS</sequence>
<proteinExistence type="predicted"/>
<evidence type="ECO:0000313" key="4">
    <source>
        <dbReference type="Proteomes" id="UP000051862"/>
    </source>
</evidence>
<dbReference type="Proteomes" id="UP000182125">
    <property type="component" value="Unassembled WGS sequence"/>
</dbReference>
<evidence type="ECO:0000313" key="1">
    <source>
        <dbReference type="EMBL" id="ASJ12472.1"/>
    </source>
</evidence>
<dbReference type="STRING" id="277988.SAMN05216170_0752"/>
<dbReference type="AlphaFoldDB" id="A0A0Q2S4X5"/>
<protein>
    <submittedName>
        <fullName evidence="2">Uncharacterized protein</fullName>
    </submittedName>
</protein>
<dbReference type="OrthoDB" id="101448at2157"/>
<evidence type="ECO:0000313" key="2">
    <source>
        <dbReference type="EMBL" id="KQH82523.1"/>
    </source>
</evidence>
<name>A0A0Q2S4X5_9EURY</name>
<evidence type="ECO:0000313" key="6">
    <source>
        <dbReference type="Proteomes" id="UP000250136"/>
    </source>
</evidence>
<organism evidence="2 4">
    <name type="scientific">Thermococcus thioreducens</name>
    <dbReference type="NCBI Taxonomy" id="277988"/>
    <lineage>
        <taxon>Archaea</taxon>
        <taxon>Methanobacteriati</taxon>
        <taxon>Methanobacteriota</taxon>
        <taxon>Thermococci</taxon>
        <taxon>Thermococcales</taxon>
        <taxon>Thermococcaceae</taxon>
        <taxon>Thermococcus</taxon>
    </lineage>
</organism>
<gene>
    <name evidence="1" type="ORF">A3L14_06015</name>
    <name evidence="2" type="ORF">AMR53_06230</name>
    <name evidence="3" type="ORF">SAMN05216170_0752</name>
</gene>
<dbReference type="GeneID" id="33333961"/>
<dbReference type="KEGG" id="ttd:A3L14_06015"/>
<reference evidence="3 5" key="3">
    <citation type="submission" date="2016-10" db="EMBL/GenBank/DDBJ databases">
        <authorList>
            <person name="de Groot N.N."/>
        </authorList>
    </citation>
    <scope>NUCLEOTIDE SEQUENCE [LARGE SCALE GENOMIC DNA]</scope>
    <source>
        <strain evidence="3 5">OGL-20</strain>
    </source>
</reference>
<evidence type="ECO:0000313" key="3">
    <source>
        <dbReference type="EMBL" id="SEV90193.1"/>
    </source>
</evidence>
<dbReference type="Proteomes" id="UP000051862">
    <property type="component" value="Unassembled WGS sequence"/>
</dbReference>
<dbReference type="PATRIC" id="fig|277988.4.peg.1306"/>
<keyword evidence="6" id="KW-1185">Reference proteome</keyword>
<accession>A0A0Q2S4X5</accession>
<dbReference type="EMBL" id="LIXN01000008">
    <property type="protein sequence ID" value="KQH82523.1"/>
    <property type="molecule type" value="Genomic_DNA"/>
</dbReference>
<reference evidence="1 6" key="2">
    <citation type="submission" date="2016-04" db="EMBL/GenBank/DDBJ databases">
        <title>Complete genome sequence of Thermococcus thioreducens type strain OGL-20P.</title>
        <authorList>
            <person name="Oger P.M."/>
        </authorList>
    </citation>
    <scope>NUCLEOTIDE SEQUENCE [LARGE SCALE GENOMIC DNA]</scope>
    <source>
        <strain evidence="1 6">OGL-20P</strain>
    </source>
</reference>
<reference evidence="2 4" key="1">
    <citation type="submission" date="2015-08" db="EMBL/GenBank/DDBJ databases">
        <title>Thermococcus thioreducens DSM 14981 genome sequencing.</title>
        <authorList>
            <person name="Hong S.-J."/>
            <person name="Kim M.-C."/>
            <person name="Shin J.-H."/>
        </authorList>
    </citation>
    <scope>NUCLEOTIDE SEQUENCE [LARGE SCALE GENOMIC DNA]</scope>
    <source>
        <strain evidence="2 4">DSM 14981</strain>
    </source>
</reference>
<dbReference type="RefSeq" id="WP_055429419.1">
    <property type="nucleotide sequence ID" value="NZ_CP015105.1"/>
</dbReference>
<dbReference type="Proteomes" id="UP000250136">
    <property type="component" value="Chromosome"/>
</dbReference>
<dbReference type="EMBL" id="CP015105">
    <property type="protein sequence ID" value="ASJ12472.1"/>
    <property type="molecule type" value="Genomic_DNA"/>
</dbReference>